<proteinExistence type="predicted"/>
<feature type="region of interest" description="Disordered" evidence="1">
    <location>
        <begin position="28"/>
        <end position="62"/>
    </location>
</feature>
<evidence type="ECO:0000313" key="4">
    <source>
        <dbReference type="Proteomes" id="UP000626092"/>
    </source>
</evidence>
<name>A0A834HFI3_RHOSS</name>
<evidence type="ECO:0000256" key="1">
    <source>
        <dbReference type="SAM" id="MobiDB-lite"/>
    </source>
</evidence>
<dbReference type="InterPro" id="IPR045218">
    <property type="entry name" value="DA1-like"/>
</dbReference>
<evidence type="ECO:0000313" key="3">
    <source>
        <dbReference type="EMBL" id="KAF7153631.1"/>
    </source>
</evidence>
<feature type="compositionally biased region" description="Polar residues" evidence="1">
    <location>
        <begin position="49"/>
        <end position="58"/>
    </location>
</feature>
<sequence length="316" mass="36611">MSTLTDQILNGPDQDFVQDLFYYPPLNTVPTGQTPNQPVQDYLQDPFNHPTTSQTPNEPVQGDLEDPFYPPLVQTSDQKRMCCSCHGFEHVQPTKVEYINLGDGRYLCPRCLSVSLTEPKQLEPVIRQVHSFFDDYLKLPVKKNIPIFFVDENEMHRHDGDAHHVKRCIRRGADLEVVTETKKVKGNKVAAIILLFGLPKHIVGAALVHEMVHAWIRLQGLRLRDWFFKWKIGVEEGLCVAASYEWLKYTTGDYDPSYTEKEAEIVERLRTYFKSNMKECRFSLYPAEFRTAKCAFKKYGVKPTLKHFARTRKILK</sequence>
<dbReference type="EMBL" id="WJXA01000001">
    <property type="protein sequence ID" value="KAF7153631.1"/>
    <property type="molecule type" value="Genomic_DNA"/>
</dbReference>
<dbReference type="InterPro" id="IPR022087">
    <property type="entry name" value="DA1-like_dom"/>
</dbReference>
<keyword evidence="4" id="KW-1185">Reference proteome</keyword>
<evidence type="ECO:0000259" key="2">
    <source>
        <dbReference type="Pfam" id="PF12315"/>
    </source>
</evidence>
<gene>
    <name evidence="3" type="ORF">RHSIM_Rhsim01G0128000</name>
</gene>
<dbReference type="PANTHER" id="PTHR24209:SF31">
    <property type="entry name" value="PROTEIN DA1-LIKE ISOFORM X1"/>
    <property type="match status" value="1"/>
</dbReference>
<comment type="caution">
    <text evidence="3">The sequence shown here is derived from an EMBL/GenBank/DDBJ whole genome shotgun (WGS) entry which is preliminary data.</text>
</comment>
<dbReference type="OrthoDB" id="992956at2759"/>
<dbReference type="Pfam" id="PF12315">
    <property type="entry name" value="DA1-like"/>
    <property type="match status" value="1"/>
</dbReference>
<dbReference type="GO" id="GO:0043130">
    <property type="term" value="F:ubiquitin binding"/>
    <property type="evidence" value="ECO:0007669"/>
    <property type="project" value="TreeGrafter"/>
</dbReference>
<feature type="compositionally biased region" description="Polar residues" evidence="1">
    <location>
        <begin position="28"/>
        <end position="39"/>
    </location>
</feature>
<dbReference type="PANTHER" id="PTHR24209">
    <property type="entry name" value="PROTEIN DA1-RELATED 2"/>
    <property type="match status" value="1"/>
</dbReference>
<reference evidence="3" key="1">
    <citation type="submission" date="2019-11" db="EMBL/GenBank/DDBJ databases">
        <authorList>
            <person name="Liu Y."/>
            <person name="Hou J."/>
            <person name="Li T.-Q."/>
            <person name="Guan C.-H."/>
            <person name="Wu X."/>
            <person name="Wu H.-Z."/>
            <person name="Ling F."/>
            <person name="Zhang R."/>
            <person name="Shi X.-G."/>
            <person name="Ren J.-P."/>
            <person name="Chen E.-F."/>
            <person name="Sun J.-M."/>
        </authorList>
    </citation>
    <scope>NUCLEOTIDE SEQUENCE</scope>
    <source>
        <strain evidence="3">Adult_tree_wgs_1</strain>
        <tissue evidence="3">Leaves</tissue>
    </source>
</reference>
<feature type="domain" description="Protein DA1-like" evidence="2">
    <location>
        <begin position="165"/>
        <end position="310"/>
    </location>
</feature>
<dbReference type="Proteomes" id="UP000626092">
    <property type="component" value="Unassembled WGS sequence"/>
</dbReference>
<organism evidence="3 4">
    <name type="scientific">Rhododendron simsii</name>
    <name type="common">Sims's rhododendron</name>
    <dbReference type="NCBI Taxonomy" id="118357"/>
    <lineage>
        <taxon>Eukaryota</taxon>
        <taxon>Viridiplantae</taxon>
        <taxon>Streptophyta</taxon>
        <taxon>Embryophyta</taxon>
        <taxon>Tracheophyta</taxon>
        <taxon>Spermatophyta</taxon>
        <taxon>Magnoliopsida</taxon>
        <taxon>eudicotyledons</taxon>
        <taxon>Gunneridae</taxon>
        <taxon>Pentapetalae</taxon>
        <taxon>asterids</taxon>
        <taxon>Ericales</taxon>
        <taxon>Ericaceae</taxon>
        <taxon>Ericoideae</taxon>
        <taxon>Rhodoreae</taxon>
        <taxon>Rhododendron</taxon>
    </lineage>
</organism>
<accession>A0A834HFI3</accession>
<protein>
    <recommendedName>
        <fullName evidence="2">Protein DA1-like domain-containing protein</fullName>
    </recommendedName>
</protein>
<dbReference type="AlphaFoldDB" id="A0A834HFI3"/>